<sequence>MCVGFDRRILDAVVMTSGAVAYYYRLMQVCQVRENTRPNRASSSYPATFLCVAFHQFRRHSLLPAKACPFNLFGRPSINVLLVGIIIIMTFRG</sequence>
<dbReference type="Gramene" id="OB06G22450.1">
    <property type="protein sequence ID" value="OB06G22450.1"/>
    <property type="gene ID" value="OB06G22450"/>
</dbReference>
<protein>
    <submittedName>
        <fullName evidence="1">Uncharacterized protein</fullName>
    </submittedName>
</protein>
<accession>J3ME01</accession>
<reference evidence="1" key="2">
    <citation type="submission" date="2013-04" db="UniProtKB">
        <authorList>
            <consortium name="EnsemblPlants"/>
        </authorList>
    </citation>
    <scope>IDENTIFICATION</scope>
</reference>
<dbReference type="Proteomes" id="UP000006038">
    <property type="component" value="Chromosome 6"/>
</dbReference>
<evidence type="ECO:0000313" key="2">
    <source>
        <dbReference type="Proteomes" id="UP000006038"/>
    </source>
</evidence>
<dbReference type="AlphaFoldDB" id="J3ME01"/>
<reference evidence="1" key="1">
    <citation type="journal article" date="2013" name="Nat. Commun.">
        <title>Whole-genome sequencing of Oryza brachyantha reveals mechanisms underlying Oryza genome evolution.</title>
        <authorList>
            <person name="Chen J."/>
            <person name="Huang Q."/>
            <person name="Gao D."/>
            <person name="Wang J."/>
            <person name="Lang Y."/>
            <person name="Liu T."/>
            <person name="Li B."/>
            <person name="Bai Z."/>
            <person name="Luis Goicoechea J."/>
            <person name="Liang C."/>
            <person name="Chen C."/>
            <person name="Zhang W."/>
            <person name="Sun S."/>
            <person name="Liao Y."/>
            <person name="Zhang X."/>
            <person name="Yang L."/>
            <person name="Song C."/>
            <person name="Wang M."/>
            <person name="Shi J."/>
            <person name="Liu G."/>
            <person name="Liu J."/>
            <person name="Zhou H."/>
            <person name="Zhou W."/>
            <person name="Yu Q."/>
            <person name="An N."/>
            <person name="Chen Y."/>
            <person name="Cai Q."/>
            <person name="Wang B."/>
            <person name="Liu B."/>
            <person name="Min J."/>
            <person name="Huang Y."/>
            <person name="Wu H."/>
            <person name="Li Z."/>
            <person name="Zhang Y."/>
            <person name="Yin Y."/>
            <person name="Song W."/>
            <person name="Jiang J."/>
            <person name="Jackson S.A."/>
            <person name="Wing R.A."/>
            <person name="Wang J."/>
            <person name="Chen M."/>
        </authorList>
    </citation>
    <scope>NUCLEOTIDE SEQUENCE [LARGE SCALE GENOMIC DNA]</scope>
    <source>
        <strain evidence="1">cv. IRGC 101232</strain>
    </source>
</reference>
<name>J3ME01_ORYBR</name>
<keyword evidence="2" id="KW-1185">Reference proteome</keyword>
<evidence type="ECO:0000313" key="1">
    <source>
        <dbReference type="EnsemblPlants" id="OB06G22450.1"/>
    </source>
</evidence>
<organism evidence="1">
    <name type="scientific">Oryza brachyantha</name>
    <name type="common">malo sina</name>
    <dbReference type="NCBI Taxonomy" id="4533"/>
    <lineage>
        <taxon>Eukaryota</taxon>
        <taxon>Viridiplantae</taxon>
        <taxon>Streptophyta</taxon>
        <taxon>Embryophyta</taxon>
        <taxon>Tracheophyta</taxon>
        <taxon>Spermatophyta</taxon>
        <taxon>Magnoliopsida</taxon>
        <taxon>Liliopsida</taxon>
        <taxon>Poales</taxon>
        <taxon>Poaceae</taxon>
        <taxon>BOP clade</taxon>
        <taxon>Oryzoideae</taxon>
        <taxon>Oryzeae</taxon>
        <taxon>Oryzinae</taxon>
        <taxon>Oryza</taxon>
    </lineage>
</organism>
<dbReference type="HOGENOM" id="CLU_2403180_0_0_1"/>
<proteinExistence type="predicted"/>
<dbReference type="EnsemblPlants" id="OB06G22450.1">
    <property type="protein sequence ID" value="OB06G22450.1"/>
    <property type="gene ID" value="OB06G22450"/>
</dbReference>